<dbReference type="Gene3D" id="1.10.1040.10">
    <property type="entry name" value="N-(1-d-carboxylethyl)-l-norvaline Dehydrogenase, domain 2"/>
    <property type="match status" value="1"/>
</dbReference>
<proteinExistence type="inferred from homology"/>
<evidence type="ECO:0000256" key="11">
    <source>
        <dbReference type="ARBA" id="ARBA00048640"/>
    </source>
</evidence>
<name>A0A520S276_9GAMM</name>
<dbReference type="EMBL" id="SHAG01000010">
    <property type="protein sequence ID" value="RZO76559.1"/>
    <property type="molecule type" value="Genomic_DNA"/>
</dbReference>
<protein>
    <recommendedName>
        <fullName evidence="6 12">6-phosphogluconate dehydrogenase, decarboxylating</fullName>
        <ecNumber evidence="5 12">1.1.1.44</ecNumber>
    </recommendedName>
</protein>
<dbReference type="EC" id="1.1.1.44" evidence="5 12"/>
<evidence type="ECO:0000256" key="8">
    <source>
        <dbReference type="ARBA" id="ARBA00023002"/>
    </source>
</evidence>
<keyword evidence="10 12" id="KW-0570">Pentose shunt</keyword>
<dbReference type="Gene3D" id="1.20.5.320">
    <property type="entry name" value="6-Phosphogluconate Dehydrogenase, domain 3"/>
    <property type="match status" value="1"/>
</dbReference>
<evidence type="ECO:0000256" key="6">
    <source>
        <dbReference type="ARBA" id="ARBA00018193"/>
    </source>
</evidence>
<feature type="active site" description="Proton acceptor" evidence="13">
    <location>
        <position position="183"/>
    </location>
</feature>
<dbReference type="NCBIfam" id="TIGR00873">
    <property type="entry name" value="gnd"/>
    <property type="match status" value="1"/>
</dbReference>
<dbReference type="GO" id="GO:0050661">
    <property type="term" value="F:NADP binding"/>
    <property type="evidence" value="ECO:0007669"/>
    <property type="project" value="InterPro"/>
</dbReference>
<evidence type="ECO:0000313" key="17">
    <source>
        <dbReference type="EMBL" id="RZO76559.1"/>
    </source>
</evidence>
<organism evidence="17 18">
    <name type="scientific">OM182 bacterium</name>
    <dbReference type="NCBI Taxonomy" id="2510334"/>
    <lineage>
        <taxon>Bacteria</taxon>
        <taxon>Pseudomonadati</taxon>
        <taxon>Pseudomonadota</taxon>
        <taxon>Gammaproteobacteria</taxon>
        <taxon>OMG group</taxon>
        <taxon>OM182 clade</taxon>
    </lineage>
</organism>
<dbReference type="PROSITE" id="PS00461">
    <property type="entry name" value="6PGD"/>
    <property type="match status" value="1"/>
</dbReference>
<evidence type="ECO:0000256" key="9">
    <source>
        <dbReference type="ARBA" id="ARBA00023064"/>
    </source>
</evidence>
<reference evidence="17 18" key="1">
    <citation type="submission" date="2019-02" db="EMBL/GenBank/DDBJ databases">
        <title>Prokaryotic population dynamics and viral predation in marine succession experiment using metagenomics: the confinement effect.</title>
        <authorList>
            <person name="Haro-Moreno J.M."/>
            <person name="Rodriguez-Valera F."/>
            <person name="Lopez-Perez M."/>
        </authorList>
    </citation>
    <scope>NUCLEOTIDE SEQUENCE [LARGE SCALE GENOMIC DNA]</scope>
    <source>
        <strain evidence="17">MED-G157</strain>
    </source>
</reference>
<dbReference type="InterPro" id="IPR006113">
    <property type="entry name" value="6PGDH_Gnd/GntZ"/>
</dbReference>
<feature type="active site" description="Proton donor" evidence="13">
    <location>
        <position position="190"/>
    </location>
</feature>
<dbReference type="InterPro" id="IPR006184">
    <property type="entry name" value="6PGdom_BS"/>
</dbReference>
<dbReference type="SMART" id="SM01350">
    <property type="entry name" value="6PGD"/>
    <property type="match status" value="1"/>
</dbReference>
<comment type="catalytic activity">
    <reaction evidence="11 12 15">
        <text>6-phospho-D-gluconate + NADP(+) = D-ribulose 5-phosphate + CO2 + NADPH</text>
        <dbReference type="Rhea" id="RHEA:10116"/>
        <dbReference type="ChEBI" id="CHEBI:16526"/>
        <dbReference type="ChEBI" id="CHEBI:57783"/>
        <dbReference type="ChEBI" id="CHEBI:58121"/>
        <dbReference type="ChEBI" id="CHEBI:58349"/>
        <dbReference type="ChEBI" id="CHEBI:58759"/>
        <dbReference type="EC" id="1.1.1.44"/>
    </reaction>
</comment>
<dbReference type="InterPro" id="IPR006115">
    <property type="entry name" value="6PGDH_NADP-bd"/>
</dbReference>
<dbReference type="UniPathway" id="UPA00115">
    <property type="reaction ID" value="UER00410"/>
</dbReference>
<dbReference type="InterPro" id="IPR008927">
    <property type="entry name" value="6-PGluconate_DH-like_C_sf"/>
</dbReference>
<dbReference type="Pfam" id="PF03446">
    <property type="entry name" value="NAD_binding_2"/>
    <property type="match status" value="1"/>
</dbReference>
<feature type="domain" description="6-phosphogluconate dehydrogenase C-terminal" evidence="16">
    <location>
        <begin position="179"/>
        <end position="469"/>
    </location>
</feature>
<feature type="binding site" description="in other chain" evidence="14">
    <location>
        <position position="288"/>
    </location>
    <ligand>
        <name>substrate</name>
        <note>ligand shared between dimeric partners</note>
    </ligand>
</feature>
<keyword evidence="7 12" id="KW-0521">NADP</keyword>
<dbReference type="Proteomes" id="UP000316199">
    <property type="component" value="Unassembled WGS sequence"/>
</dbReference>
<accession>A0A520S276</accession>
<sequence>MRDKSDIGVIGLATMGKNIALNFLDHGQLVSVWNLESELSSNFNLEFHQDNLFCASTLEEFVNSIARPRRILMMIKAGDPIDQMIYKLKKFLSKGDIVIDGGNTHFNDTQRRHSELEIEGIHFVGMGVSGGESGARYGPSIMFGGSDKAWETLKDQLSIIAAKSDLGTCVTRVGTDGAGHFVKMVHNGIEYGDMQLIAESYDILNRGLKLSPEKISAIFEKWNDGALESYLIELTAVVLSKKDTITEKPMIELILDVAEQKGTGRWAVESALNLGIPIPTIAAAVDARAISSQKASRVIAAQQLRSSSEETNLSTKLDTDLIGQALLAAKLCAYAQGIQLISAGSKAFSWKINLAKSTAVWTGGCIIRAKLLKTIIEALSKTPKVDNLLLAPSLINLVKATTPALRKVNLESIALGIPIPAFSASLAWYDAISSEKLPQNLTQAQRDAFGAHMYERIDEPGKKRHTKWID</sequence>
<dbReference type="GO" id="GO:0006098">
    <property type="term" value="P:pentose-phosphate shunt"/>
    <property type="evidence" value="ECO:0007669"/>
    <property type="project" value="UniProtKB-UniPathway"/>
</dbReference>
<dbReference type="GO" id="GO:0004616">
    <property type="term" value="F:phosphogluconate dehydrogenase (decarboxylating) activity"/>
    <property type="evidence" value="ECO:0007669"/>
    <property type="project" value="UniProtKB-EC"/>
</dbReference>
<feature type="binding site" description="in other chain" evidence="14">
    <location>
        <position position="261"/>
    </location>
    <ligand>
        <name>substrate</name>
        <note>ligand shared between dimeric partners</note>
    </ligand>
</feature>
<feature type="binding site" description="in other chain" evidence="14">
    <location>
        <position position="103"/>
    </location>
    <ligand>
        <name>substrate</name>
        <note>ligand shared between dimeric partners</note>
    </ligand>
</feature>
<dbReference type="Gene3D" id="3.40.50.720">
    <property type="entry name" value="NAD(P)-binding Rossmann-like Domain"/>
    <property type="match status" value="1"/>
</dbReference>
<evidence type="ECO:0000256" key="15">
    <source>
        <dbReference type="RuleBase" id="RU000485"/>
    </source>
</evidence>
<evidence type="ECO:0000256" key="7">
    <source>
        <dbReference type="ARBA" id="ARBA00022857"/>
    </source>
</evidence>
<comment type="pathway">
    <text evidence="2 12 15">Carbohydrate degradation; pentose phosphate pathway; D-ribulose 5-phosphate from D-glucose 6-phosphate (oxidative stage): step 3/3.</text>
</comment>
<comment type="function">
    <text evidence="1 12">Catalyzes the oxidative decarboxylation of 6-phosphogluconate to ribulose 5-phosphate and CO(2), with concomitant reduction of NADP to NADPH.</text>
</comment>
<gene>
    <name evidence="17" type="primary">gndA</name>
    <name evidence="17" type="ORF">EVA68_03860</name>
</gene>
<keyword evidence="8 12" id="KW-0560">Oxidoreductase</keyword>
<dbReference type="GO" id="GO:0019521">
    <property type="term" value="P:D-gluconate metabolic process"/>
    <property type="evidence" value="ECO:0007669"/>
    <property type="project" value="UniProtKB-KW"/>
</dbReference>
<keyword evidence="9 15" id="KW-0311">Gluconate utilization</keyword>
<evidence type="ECO:0000256" key="10">
    <source>
        <dbReference type="ARBA" id="ARBA00023126"/>
    </source>
</evidence>
<evidence type="ECO:0000256" key="5">
    <source>
        <dbReference type="ARBA" id="ARBA00013011"/>
    </source>
</evidence>
<feature type="binding site" description="in other chain" evidence="14">
    <location>
        <begin position="129"/>
        <end position="131"/>
    </location>
    <ligand>
        <name>substrate</name>
        <note>ligand shared between dimeric partners</note>
    </ligand>
</feature>
<evidence type="ECO:0000256" key="13">
    <source>
        <dbReference type="PIRSR" id="PIRSR000109-1"/>
    </source>
</evidence>
<dbReference type="SUPFAM" id="SSF51735">
    <property type="entry name" value="NAD(P)-binding Rossmann-fold domains"/>
    <property type="match status" value="1"/>
</dbReference>
<evidence type="ECO:0000256" key="4">
    <source>
        <dbReference type="ARBA" id="ARBA00011738"/>
    </source>
</evidence>
<dbReference type="SUPFAM" id="SSF48179">
    <property type="entry name" value="6-phosphogluconate dehydrogenase C-terminal domain-like"/>
    <property type="match status" value="1"/>
</dbReference>
<dbReference type="PRINTS" id="PR00076">
    <property type="entry name" value="6PGDHDRGNASE"/>
</dbReference>
<evidence type="ECO:0000256" key="2">
    <source>
        <dbReference type="ARBA" id="ARBA00004874"/>
    </source>
</evidence>
<comment type="caution">
    <text evidence="17">The sequence shown here is derived from an EMBL/GenBank/DDBJ whole genome shotgun (WGS) entry which is preliminary data.</text>
</comment>
<dbReference type="PANTHER" id="PTHR11811">
    <property type="entry name" value="6-PHOSPHOGLUCONATE DEHYDROGENASE"/>
    <property type="match status" value="1"/>
</dbReference>
<evidence type="ECO:0000259" key="16">
    <source>
        <dbReference type="SMART" id="SM01350"/>
    </source>
</evidence>
<evidence type="ECO:0000313" key="18">
    <source>
        <dbReference type="Proteomes" id="UP000316199"/>
    </source>
</evidence>
<dbReference type="InterPro" id="IPR006183">
    <property type="entry name" value="Pgluconate_DH"/>
</dbReference>
<dbReference type="AlphaFoldDB" id="A0A520S276"/>
<dbReference type="PIRSF" id="PIRSF000109">
    <property type="entry name" value="6PGD"/>
    <property type="match status" value="1"/>
</dbReference>
<feature type="binding site" evidence="14">
    <location>
        <position position="452"/>
    </location>
    <ligand>
        <name>substrate</name>
        <note>ligand shared between dimeric partners</note>
    </ligand>
</feature>
<dbReference type="InterPro" id="IPR013328">
    <property type="entry name" value="6PGD_dom2"/>
</dbReference>
<comment type="similarity">
    <text evidence="3 12 15">Belongs to the 6-phosphogluconate dehydrogenase family.</text>
</comment>
<feature type="binding site" description="in other chain" evidence="14">
    <location>
        <position position="191"/>
    </location>
    <ligand>
        <name>substrate</name>
        <note>ligand shared between dimeric partners</note>
    </ligand>
</feature>
<dbReference type="Pfam" id="PF00393">
    <property type="entry name" value="6PGD"/>
    <property type="match status" value="1"/>
</dbReference>
<comment type="subunit">
    <text evidence="4 12">Homodimer.</text>
</comment>
<evidence type="ECO:0000256" key="3">
    <source>
        <dbReference type="ARBA" id="ARBA00008419"/>
    </source>
</evidence>
<feature type="binding site" description="in other chain" evidence="14">
    <location>
        <begin position="186"/>
        <end position="187"/>
    </location>
    <ligand>
        <name>substrate</name>
        <note>ligand shared between dimeric partners</note>
    </ligand>
</feature>
<dbReference type="FunFam" id="1.10.1040.10:FF:000032">
    <property type="entry name" value="6-phosphogluconate dehydrogenase, decarboxylating"/>
    <property type="match status" value="1"/>
</dbReference>
<evidence type="ECO:0000256" key="14">
    <source>
        <dbReference type="PIRSR" id="PIRSR000109-2"/>
    </source>
</evidence>
<dbReference type="InterPro" id="IPR006114">
    <property type="entry name" value="6PGDH_C"/>
</dbReference>
<dbReference type="NCBIfam" id="NF006765">
    <property type="entry name" value="PRK09287.1"/>
    <property type="match status" value="1"/>
</dbReference>
<evidence type="ECO:0000256" key="1">
    <source>
        <dbReference type="ARBA" id="ARBA00002526"/>
    </source>
</evidence>
<dbReference type="InterPro" id="IPR036291">
    <property type="entry name" value="NAD(P)-bd_dom_sf"/>
</dbReference>
<feature type="binding site" evidence="14">
    <location>
        <position position="446"/>
    </location>
    <ligand>
        <name>substrate</name>
        <note>ligand shared between dimeric partners</note>
    </ligand>
</feature>
<evidence type="ECO:0000256" key="12">
    <source>
        <dbReference type="PIRNR" id="PIRNR000109"/>
    </source>
</evidence>